<dbReference type="InterPro" id="IPR045797">
    <property type="entry name" value="EVA_Class_A"/>
</dbReference>
<evidence type="ECO:0000256" key="6">
    <source>
        <dbReference type="RuleBase" id="RU369006"/>
    </source>
</evidence>
<evidence type="ECO:0000256" key="4">
    <source>
        <dbReference type="ARBA" id="ARBA00023157"/>
    </source>
</evidence>
<evidence type="ECO:0000313" key="8">
    <source>
        <dbReference type="EMBL" id="NIE44852.1"/>
    </source>
</evidence>
<dbReference type="EMBL" id="GIKN01002579">
    <property type="protein sequence ID" value="NIE44852.1"/>
    <property type="molecule type" value="Transcribed_RNA"/>
</dbReference>
<dbReference type="Gene3D" id="2.30.130.100">
    <property type="match status" value="1"/>
</dbReference>
<evidence type="ECO:0000256" key="5">
    <source>
        <dbReference type="ARBA" id="ARBA00023180"/>
    </source>
</evidence>
<evidence type="ECO:0000256" key="1">
    <source>
        <dbReference type="ARBA" id="ARBA00004613"/>
    </source>
</evidence>
<name>A0A6G5A1G0_RHIMP</name>
<feature type="compositionally biased region" description="Low complexity" evidence="7">
    <location>
        <begin position="98"/>
        <end position="153"/>
    </location>
</feature>
<dbReference type="VEuPathDB" id="VectorBase:LOC119179951"/>
<accession>A0A6G5A1G0</accession>
<evidence type="ECO:0000256" key="3">
    <source>
        <dbReference type="ARBA" id="ARBA00022729"/>
    </source>
</evidence>
<reference evidence="8" key="1">
    <citation type="submission" date="2020-03" db="EMBL/GenBank/DDBJ databases">
        <title>A transcriptome and proteome of the tick Rhipicephalus microplus shaped by the genetic composition of its hosts and developmental stage.</title>
        <authorList>
            <person name="Garcia G.R."/>
            <person name="Ribeiro J.M.C."/>
            <person name="Maruyama S.R."/>
            <person name="Gardinasse L.G."/>
            <person name="Nelson K."/>
            <person name="Ferreira B.R."/>
            <person name="Andrade T.G."/>
            <person name="Santos I.K.F.M."/>
        </authorList>
    </citation>
    <scope>NUCLEOTIDE SEQUENCE</scope>
    <source>
        <strain evidence="8">NSGR</strain>
        <tissue evidence="8">Salivary glands</tissue>
    </source>
</reference>
<keyword evidence="4 6" id="KW-1015">Disulfide bond</keyword>
<sequence>MLGLMENTCLLFIYSYPKLCSQNGSLLFVYFVENISYTMSTVFRDLFSLLYVEGILLHMLKHVSSFITAPSQEKAANGTSMDPNLPPVPGCGDVNGQSPATNSSTSSTAAATSSTSNTPSTTTTPTTTTTQATTTTQSTSTTSPTITTSSTTTKRGSRQVGNGRYAVRVDKNGCLRKVLKSGKITYPASCLVRCRFYDKTLRDGRACLKVIQNPLQERQSDGKLKCWIGRCKYGVCVTTRSTQECEVPESGIFTPSPNPHAE</sequence>
<dbReference type="GO" id="GO:0005576">
    <property type="term" value="C:extracellular region"/>
    <property type="evidence" value="ECO:0007669"/>
    <property type="project" value="UniProtKB-SubCell"/>
</dbReference>
<evidence type="ECO:0000256" key="7">
    <source>
        <dbReference type="SAM" id="MobiDB-lite"/>
    </source>
</evidence>
<comment type="function">
    <text evidence="6">Salivary chemokine-binding protein which binds to host chemokines.</text>
</comment>
<dbReference type="GO" id="GO:0019957">
    <property type="term" value="F:C-C chemokine binding"/>
    <property type="evidence" value="ECO:0007669"/>
    <property type="project" value="InterPro"/>
</dbReference>
<keyword evidence="5 6" id="KW-0325">Glycoprotein</keyword>
<organism evidence="8">
    <name type="scientific">Rhipicephalus microplus</name>
    <name type="common">Cattle tick</name>
    <name type="synonym">Boophilus microplus</name>
    <dbReference type="NCBI Taxonomy" id="6941"/>
    <lineage>
        <taxon>Eukaryota</taxon>
        <taxon>Metazoa</taxon>
        <taxon>Ecdysozoa</taxon>
        <taxon>Arthropoda</taxon>
        <taxon>Chelicerata</taxon>
        <taxon>Arachnida</taxon>
        <taxon>Acari</taxon>
        <taxon>Parasitiformes</taxon>
        <taxon>Ixodida</taxon>
        <taxon>Ixodoidea</taxon>
        <taxon>Ixodidae</taxon>
        <taxon>Rhipicephalinae</taxon>
        <taxon>Rhipicephalus</taxon>
        <taxon>Boophilus</taxon>
    </lineage>
</organism>
<keyword evidence="3 6" id="KW-0732">Signal</keyword>
<dbReference type="Pfam" id="PF19429">
    <property type="entry name" value="EVA_Class_A"/>
    <property type="match status" value="1"/>
</dbReference>
<proteinExistence type="predicted"/>
<feature type="region of interest" description="Disordered" evidence="7">
    <location>
        <begin position="74"/>
        <end position="162"/>
    </location>
</feature>
<keyword evidence="2 6" id="KW-0964">Secreted</keyword>
<dbReference type="AlphaFoldDB" id="A0A6G5A1G0"/>
<protein>
    <recommendedName>
        <fullName evidence="6">Evasin</fullName>
    </recommendedName>
</protein>
<evidence type="ECO:0000256" key="2">
    <source>
        <dbReference type="ARBA" id="ARBA00022525"/>
    </source>
</evidence>
<comment type="subcellular location">
    <subcellularLocation>
        <location evidence="1 6">Secreted</location>
    </subcellularLocation>
</comment>